<reference evidence="2" key="1">
    <citation type="submission" date="2022-11" db="UniProtKB">
        <authorList>
            <consortium name="WormBaseParasite"/>
        </authorList>
    </citation>
    <scope>IDENTIFICATION</scope>
</reference>
<sequence>MDQIFLNGYQQGFQDALKLIRDAYPLLEISTTPIPLSIPDNVLAEIYSKNYCTPLKEMIIQLLKFPNLVPSKPKDQLERLKKWDASRYEVKKSKNCYLLLDARIIGNNYCSFWTFVLAIIYIGMGEHDRMLDHVDGTMLSIMANEPL</sequence>
<protein>
    <submittedName>
        <fullName evidence="2">Uncharacterized protein</fullName>
    </submittedName>
</protein>
<evidence type="ECO:0000313" key="1">
    <source>
        <dbReference type="Proteomes" id="UP000887579"/>
    </source>
</evidence>
<proteinExistence type="predicted"/>
<dbReference type="Proteomes" id="UP000887579">
    <property type="component" value="Unplaced"/>
</dbReference>
<evidence type="ECO:0000313" key="2">
    <source>
        <dbReference type="WBParaSite" id="ES5_v2.g16882.t1"/>
    </source>
</evidence>
<dbReference type="WBParaSite" id="ES5_v2.g16882.t1">
    <property type="protein sequence ID" value="ES5_v2.g16882.t1"/>
    <property type="gene ID" value="ES5_v2.g16882"/>
</dbReference>
<name>A0AC34FI34_9BILA</name>
<organism evidence="1 2">
    <name type="scientific">Panagrolaimus sp. ES5</name>
    <dbReference type="NCBI Taxonomy" id="591445"/>
    <lineage>
        <taxon>Eukaryota</taxon>
        <taxon>Metazoa</taxon>
        <taxon>Ecdysozoa</taxon>
        <taxon>Nematoda</taxon>
        <taxon>Chromadorea</taxon>
        <taxon>Rhabditida</taxon>
        <taxon>Tylenchina</taxon>
        <taxon>Panagrolaimomorpha</taxon>
        <taxon>Panagrolaimoidea</taxon>
        <taxon>Panagrolaimidae</taxon>
        <taxon>Panagrolaimus</taxon>
    </lineage>
</organism>
<accession>A0AC34FI34</accession>